<dbReference type="InterPro" id="IPR017896">
    <property type="entry name" value="4Fe4S_Fe-S-bd"/>
</dbReference>
<proteinExistence type="predicted"/>
<keyword evidence="5 12" id="KW-0479">Metal-binding</keyword>
<dbReference type="GO" id="GO:0046872">
    <property type="term" value="F:metal ion binding"/>
    <property type="evidence" value="ECO:0007669"/>
    <property type="project" value="UniProtKB-KW"/>
</dbReference>
<dbReference type="SUPFAM" id="SSF54862">
    <property type="entry name" value="4Fe-4S ferredoxins"/>
    <property type="match status" value="1"/>
</dbReference>
<sequence>MQAERESLDFDIVFVGAGPANLTAAIDLQRLINRHNASATTILEPEIAILEKGRYVGAHLLSGAILDPAVFNQFMPDFLQRGCPLEAEVTRDSAWFLFGQKKIQIPYLPEPFRNRGNRLVSLSKLGAWLAGEAESLGINIFDNTAAVEPVIENGRVTGVITDDKGIDKAGNAKSGAEPGMRLNAKTVVVGEGSHGSIFRKLDRAFALSEESRKQIYETGVKEFWKIPEGRIEAGEVRHTFGYPLPSSIYGGGWLYAFSDTEVSLGFVTSAEPERPEVDSHYNLQLFKQHPFISSIIRDGQLMEFGAKTITSGGFHAMPKPSGPGFLLTGETAGLVNMQRLKGLHLAMQSGIMAAETLFASLLTDDFSEKALHSYRERLENSEAYKEMHMAGNYRQAFENGLYTGLMQAGLSLKIPGLLPSEKAAASAENKPDTGKKHYLKWIQKKAAFRPDDALTFSKSTDLYASGTVHEEDQPCHLLITTEDITDICLKKCTEAFGNPCQHFCPAGVYEINHDADPFLRLSPSNCLHCKTCEIIDPYGSITWVPPEGGGGPGYRSS</sequence>
<accession>B3EN10</accession>
<comment type="function">
    <text evidence="2 12">Accepts electrons from ETF and reduces ubiquinone.</text>
</comment>
<evidence type="ECO:0000313" key="14">
    <source>
        <dbReference type="EMBL" id="ACE04999.1"/>
    </source>
</evidence>
<feature type="domain" description="4Fe-4S ferredoxin-type" evidence="13">
    <location>
        <begin position="517"/>
        <end position="546"/>
    </location>
</feature>
<dbReference type="PANTHER" id="PTHR10617">
    <property type="entry name" value="ELECTRON TRANSFER FLAVOPROTEIN-UBIQUINONE OXIDOREDUCTASE"/>
    <property type="match status" value="1"/>
</dbReference>
<evidence type="ECO:0000259" key="13">
    <source>
        <dbReference type="PROSITE" id="PS51379"/>
    </source>
</evidence>
<evidence type="ECO:0000256" key="11">
    <source>
        <dbReference type="ARBA" id="ARBA00023075"/>
    </source>
</evidence>
<dbReference type="PANTHER" id="PTHR10617:SF107">
    <property type="entry name" value="ELECTRON TRANSFER FLAVOPROTEIN-UBIQUINONE OXIDOREDUCTASE, MITOCHONDRIAL"/>
    <property type="match status" value="1"/>
</dbReference>
<dbReference type="GO" id="GO:0004174">
    <property type="term" value="F:electron-transferring-flavoprotein dehydrogenase activity"/>
    <property type="evidence" value="ECO:0007669"/>
    <property type="project" value="UniProtKB-UniRule"/>
</dbReference>
<comment type="cofactor">
    <cofactor evidence="1 12">
        <name>FAD</name>
        <dbReference type="ChEBI" id="CHEBI:57692"/>
    </cofactor>
</comment>
<evidence type="ECO:0000256" key="5">
    <source>
        <dbReference type="ARBA" id="ARBA00022723"/>
    </source>
</evidence>
<evidence type="ECO:0000256" key="3">
    <source>
        <dbReference type="ARBA" id="ARBA00022448"/>
    </source>
</evidence>
<keyword evidence="9 12" id="KW-0408">Iron</keyword>
<dbReference type="PROSITE" id="PS51379">
    <property type="entry name" value="4FE4S_FER_2"/>
    <property type="match status" value="1"/>
</dbReference>
<dbReference type="Gene3D" id="3.30.9.90">
    <property type="match status" value="1"/>
</dbReference>
<name>B3EN10_CHLPB</name>
<dbReference type="SUPFAM" id="SSF54373">
    <property type="entry name" value="FAD-linked reductases, C-terminal domain"/>
    <property type="match status" value="1"/>
</dbReference>
<gene>
    <name evidence="14" type="ordered locus">Cphamn1_2090</name>
</gene>
<reference evidence="14" key="1">
    <citation type="submission" date="2008-06" db="EMBL/GenBank/DDBJ databases">
        <title>Complete sequence of Chlorobium phaeobacteroides BS1.</title>
        <authorList>
            <consortium name="US DOE Joint Genome Institute"/>
            <person name="Lucas S."/>
            <person name="Copeland A."/>
            <person name="Lapidus A."/>
            <person name="Glavina del Rio T."/>
            <person name="Dalin E."/>
            <person name="Tice H."/>
            <person name="Bruce D."/>
            <person name="Goodwin L."/>
            <person name="Pitluck S."/>
            <person name="Schmutz J."/>
            <person name="Larimer F."/>
            <person name="Land M."/>
            <person name="Hauser L."/>
            <person name="Kyrpides N."/>
            <person name="Ovchinnikova G."/>
            <person name="Li T."/>
            <person name="Liu Z."/>
            <person name="Zhao F."/>
            <person name="Overmann J."/>
            <person name="Bryant D.A."/>
            <person name="Richardson P."/>
        </authorList>
    </citation>
    <scope>NUCLEOTIDE SEQUENCE [LARGE SCALE GENOMIC DNA]</scope>
    <source>
        <strain evidence="14">BS1</strain>
    </source>
</reference>
<dbReference type="Pfam" id="PF21162">
    <property type="entry name" value="ETFQO_UQ-bd"/>
    <property type="match status" value="1"/>
</dbReference>
<dbReference type="eggNOG" id="COG0644">
    <property type="taxonomic scope" value="Bacteria"/>
</dbReference>
<dbReference type="InterPro" id="IPR040156">
    <property type="entry name" value="ETF-QO"/>
</dbReference>
<evidence type="ECO:0000256" key="6">
    <source>
        <dbReference type="ARBA" id="ARBA00022827"/>
    </source>
</evidence>
<dbReference type="InterPro" id="IPR049398">
    <property type="entry name" value="ETF-QO/FixC_UQ-bd"/>
</dbReference>
<dbReference type="EC" id="1.5.5.1" evidence="12"/>
<evidence type="ECO:0000256" key="9">
    <source>
        <dbReference type="ARBA" id="ARBA00023004"/>
    </source>
</evidence>
<evidence type="ECO:0000256" key="10">
    <source>
        <dbReference type="ARBA" id="ARBA00023014"/>
    </source>
</evidence>
<dbReference type="STRING" id="331678.Cphamn1_2090"/>
<keyword evidence="11 12" id="KW-0830">Ubiquinone</keyword>
<dbReference type="AlphaFoldDB" id="B3EN10"/>
<dbReference type="EMBL" id="CP001101">
    <property type="protein sequence ID" value="ACE04999.1"/>
    <property type="molecule type" value="Genomic_DNA"/>
</dbReference>
<dbReference type="SUPFAM" id="SSF51905">
    <property type="entry name" value="FAD/NAD(P)-binding domain"/>
    <property type="match status" value="1"/>
</dbReference>
<dbReference type="Pfam" id="PF05187">
    <property type="entry name" value="Fer4_ETF_QO"/>
    <property type="match status" value="1"/>
</dbReference>
<dbReference type="InterPro" id="IPR007859">
    <property type="entry name" value="ETF-QO/FixX_C"/>
</dbReference>
<evidence type="ECO:0000256" key="8">
    <source>
        <dbReference type="ARBA" id="ARBA00023002"/>
    </source>
</evidence>
<dbReference type="Gene3D" id="3.30.70.20">
    <property type="match status" value="1"/>
</dbReference>
<evidence type="ECO:0000256" key="4">
    <source>
        <dbReference type="ARBA" id="ARBA00022630"/>
    </source>
</evidence>
<organism evidence="14">
    <name type="scientific">Chlorobium phaeobacteroides (strain BS1)</name>
    <dbReference type="NCBI Taxonomy" id="331678"/>
    <lineage>
        <taxon>Bacteria</taxon>
        <taxon>Pseudomonadati</taxon>
        <taxon>Chlorobiota</taxon>
        <taxon>Chlorobiia</taxon>
        <taxon>Chlorobiales</taxon>
        <taxon>Chlorobiaceae</taxon>
        <taxon>Chlorobium/Pelodictyon group</taxon>
        <taxon>Chlorobium</taxon>
    </lineage>
</organism>
<keyword evidence="8 12" id="KW-0560">Oxidoreductase</keyword>
<keyword evidence="3 12" id="KW-0813">Transport</keyword>
<keyword evidence="10 12" id="KW-0411">Iron-sulfur</keyword>
<dbReference type="InterPro" id="IPR036188">
    <property type="entry name" value="FAD/NAD-bd_sf"/>
</dbReference>
<dbReference type="eggNOG" id="COG2440">
    <property type="taxonomic scope" value="Bacteria"/>
</dbReference>
<protein>
    <recommendedName>
        <fullName evidence="12">Electron transfer flavoprotein-ubiquinone oxidoreductase</fullName>
        <shortName evidence="12">ETF-QO</shortName>
        <ecNumber evidence="12">1.5.5.1</ecNumber>
    </recommendedName>
</protein>
<evidence type="ECO:0000256" key="7">
    <source>
        <dbReference type="ARBA" id="ARBA00022982"/>
    </source>
</evidence>
<keyword evidence="4 12" id="KW-0285">Flavoprotein</keyword>
<comment type="catalytic activity">
    <reaction evidence="12">
        <text>a ubiquinone + reduced [electron-transfer flavoprotein] = a ubiquinol + oxidized [electron-transfer flavoprotein] + H(+)</text>
        <dbReference type="Rhea" id="RHEA:24052"/>
        <dbReference type="Rhea" id="RHEA-COMP:9565"/>
        <dbReference type="Rhea" id="RHEA-COMP:9566"/>
        <dbReference type="Rhea" id="RHEA-COMP:10685"/>
        <dbReference type="Rhea" id="RHEA-COMP:10686"/>
        <dbReference type="ChEBI" id="CHEBI:15378"/>
        <dbReference type="ChEBI" id="CHEBI:16389"/>
        <dbReference type="ChEBI" id="CHEBI:17976"/>
        <dbReference type="ChEBI" id="CHEBI:57692"/>
        <dbReference type="ChEBI" id="CHEBI:58307"/>
        <dbReference type="EC" id="1.5.5.1"/>
    </reaction>
</comment>
<evidence type="ECO:0000256" key="12">
    <source>
        <dbReference type="RuleBase" id="RU366068"/>
    </source>
</evidence>
<dbReference type="GO" id="GO:0051539">
    <property type="term" value="F:4 iron, 4 sulfur cluster binding"/>
    <property type="evidence" value="ECO:0007669"/>
    <property type="project" value="UniProtKB-UniRule"/>
</dbReference>
<dbReference type="Gene3D" id="3.50.50.60">
    <property type="entry name" value="FAD/NAD(P)-binding domain"/>
    <property type="match status" value="1"/>
</dbReference>
<comment type="cofactor">
    <cofactor evidence="12">
        <name>[4Fe-4S] cluster</name>
        <dbReference type="ChEBI" id="CHEBI:49883"/>
    </cofactor>
    <text evidence="12">Binds 1 [4Fe-4S] cluster.</text>
</comment>
<evidence type="ECO:0000256" key="1">
    <source>
        <dbReference type="ARBA" id="ARBA00001974"/>
    </source>
</evidence>
<dbReference type="OrthoDB" id="9806565at2"/>
<dbReference type="HOGENOM" id="CLU_009667_4_1_10"/>
<evidence type="ECO:0000256" key="2">
    <source>
        <dbReference type="ARBA" id="ARBA00002819"/>
    </source>
</evidence>
<dbReference type="KEGG" id="cpb:Cphamn1_2090"/>
<keyword evidence="7 12" id="KW-0249">Electron transport</keyword>
<keyword evidence="6 12" id="KW-0274">FAD</keyword>